<dbReference type="EMBL" id="OKQU01000005">
    <property type="protein sequence ID" value="SPE09839.1"/>
    <property type="molecule type" value="Genomic_DNA"/>
</dbReference>
<name>A0A2N9KHA4_9LACO</name>
<evidence type="ECO:0000313" key="2">
    <source>
        <dbReference type="EMBL" id="SPD94984.1"/>
    </source>
</evidence>
<evidence type="ECO:0000313" key="5">
    <source>
        <dbReference type="Proteomes" id="UP000239237"/>
    </source>
</evidence>
<dbReference type="AlphaFoldDB" id="A0A2N9KHA4"/>
<keyword evidence="1" id="KW-0812">Transmembrane</keyword>
<sequence>MSEHLLTGLADINSALYAHVEKGKAYSVRFFVGVMIFCTLLLFFLIGTAVTFFLMGIVFEQLEWIAMILVFFSALVTGMVGWLSWNWGQLLWQLLKQVDETGHYYAHDKIRASDQTKSHLGKHF</sequence>
<gene>
    <name evidence="2" type="ORF">LES8486_02037</name>
    <name evidence="3" type="ORF">LES9216_02037</name>
</gene>
<dbReference type="GeneID" id="99673282"/>
<reference evidence="2 5" key="1">
    <citation type="submission" date="2018-02" db="EMBL/GenBank/DDBJ databases">
        <authorList>
            <person name="Rodrigo-Torres L."/>
            <person name="Arahal R. D."/>
            <person name="Lucena T."/>
        </authorList>
    </citation>
    <scope>NUCLEOTIDE SEQUENCE [LARGE SCALE GENOMIC DNA]</scope>
    <source>
        <strain evidence="2 5">CECT 8486</strain>
    </source>
</reference>
<organism evidence="3 4">
    <name type="scientific">Leuconostoc suionicum</name>
    <dbReference type="NCBI Taxonomy" id="1511761"/>
    <lineage>
        <taxon>Bacteria</taxon>
        <taxon>Bacillati</taxon>
        <taxon>Bacillota</taxon>
        <taxon>Bacilli</taxon>
        <taxon>Lactobacillales</taxon>
        <taxon>Lactobacillaceae</taxon>
        <taxon>Leuconostoc</taxon>
    </lineage>
</organism>
<accession>A0A2N9KHA4</accession>
<keyword evidence="1" id="KW-1133">Transmembrane helix</keyword>
<dbReference type="Proteomes" id="UP000239237">
    <property type="component" value="Unassembled WGS sequence"/>
</dbReference>
<dbReference type="KEGG" id="lsu:A6B45_00680"/>
<proteinExistence type="predicted"/>
<evidence type="ECO:0000256" key="1">
    <source>
        <dbReference type="SAM" id="Phobius"/>
    </source>
</evidence>
<dbReference type="EMBL" id="OKQR01000006">
    <property type="protein sequence ID" value="SPD94984.1"/>
    <property type="molecule type" value="Genomic_DNA"/>
</dbReference>
<dbReference type="Proteomes" id="UP000237923">
    <property type="component" value="Unassembled WGS sequence"/>
</dbReference>
<evidence type="ECO:0000313" key="3">
    <source>
        <dbReference type="EMBL" id="SPE09839.1"/>
    </source>
</evidence>
<dbReference type="RefSeq" id="WP_072612930.1">
    <property type="nucleotide sequence ID" value="NZ_AP017935.1"/>
</dbReference>
<feature type="transmembrane region" description="Helical" evidence="1">
    <location>
        <begin position="64"/>
        <end position="85"/>
    </location>
</feature>
<evidence type="ECO:0000313" key="4">
    <source>
        <dbReference type="Proteomes" id="UP000237923"/>
    </source>
</evidence>
<keyword evidence="5" id="KW-1185">Reference proteome</keyword>
<protein>
    <submittedName>
        <fullName evidence="3">Uncharacterized protein</fullName>
    </submittedName>
</protein>
<reference evidence="3 4" key="2">
    <citation type="submission" date="2018-02" db="EMBL/GenBank/DDBJ databases">
        <authorList>
            <person name="Cohen D.B."/>
            <person name="Kent A.D."/>
        </authorList>
    </citation>
    <scope>NUCLEOTIDE SEQUENCE [LARGE SCALE GENOMIC DNA]</scope>
    <source>
        <strain evidence="3 4">CECT 9216</strain>
    </source>
</reference>
<keyword evidence="1" id="KW-0472">Membrane</keyword>
<feature type="transmembrane region" description="Helical" evidence="1">
    <location>
        <begin position="30"/>
        <end position="58"/>
    </location>
</feature>